<gene>
    <name evidence="3" type="ORF">AXF42_Ash007338</name>
</gene>
<dbReference type="EMBL" id="KZ451903">
    <property type="protein sequence ID" value="PKA64592.1"/>
    <property type="molecule type" value="Genomic_DNA"/>
</dbReference>
<evidence type="ECO:0000313" key="4">
    <source>
        <dbReference type="Proteomes" id="UP000236161"/>
    </source>
</evidence>
<keyword evidence="1" id="KW-0175">Coiled coil</keyword>
<name>A0A2I0B9W2_9ASPA</name>
<accession>A0A2I0B9W2</accession>
<protein>
    <submittedName>
        <fullName evidence="3">Uncharacterized protein</fullName>
    </submittedName>
</protein>
<proteinExistence type="predicted"/>
<evidence type="ECO:0000256" key="2">
    <source>
        <dbReference type="SAM" id="MobiDB-lite"/>
    </source>
</evidence>
<sequence>MSETATGEKLAPGKVFLKEEEVEQLLPRFEVPEEGLKKSPLLVCGLSSLGAPVPASEKKRKPLLLALPPLNLRSDEEKEEKDKKGEKEEGTKMEEVTKEKKGESLLTTSASAPGTEGSGGKIEEVIKEKGKVLPAASNAPSGIDGAWSVLGDRLCEIRREEEKILGNTSEVLEVVKSLKGKEEGEARHLQKIKELEGALSQVTKCSLNDHKEELGKLHKLEDRLASMALVNAEWANKNEIARKEFHRSLSYVSQAHSAHVKDLQKRIRELDDEREALRGERRRLREELTKAREASSGAKEAAFEACRREELLKSKVRSLRALVENNSGWRGQRMEDLEEAVRRAVRSSAPHRWATT</sequence>
<dbReference type="Proteomes" id="UP000236161">
    <property type="component" value="Unassembled WGS sequence"/>
</dbReference>
<feature type="compositionally biased region" description="Low complexity" evidence="2">
    <location>
        <begin position="63"/>
        <end position="72"/>
    </location>
</feature>
<feature type="region of interest" description="Disordered" evidence="2">
    <location>
        <begin position="49"/>
        <end position="123"/>
    </location>
</feature>
<organism evidence="3 4">
    <name type="scientific">Apostasia shenzhenica</name>
    <dbReference type="NCBI Taxonomy" id="1088818"/>
    <lineage>
        <taxon>Eukaryota</taxon>
        <taxon>Viridiplantae</taxon>
        <taxon>Streptophyta</taxon>
        <taxon>Embryophyta</taxon>
        <taxon>Tracheophyta</taxon>
        <taxon>Spermatophyta</taxon>
        <taxon>Magnoliopsida</taxon>
        <taxon>Liliopsida</taxon>
        <taxon>Asparagales</taxon>
        <taxon>Orchidaceae</taxon>
        <taxon>Apostasioideae</taxon>
        <taxon>Apostasia</taxon>
    </lineage>
</organism>
<evidence type="ECO:0000256" key="1">
    <source>
        <dbReference type="SAM" id="Coils"/>
    </source>
</evidence>
<evidence type="ECO:0000313" key="3">
    <source>
        <dbReference type="EMBL" id="PKA64592.1"/>
    </source>
</evidence>
<feature type="compositionally biased region" description="Basic and acidic residues" evidence="2">
    <location>
        <begin position="73"/>
        <end position="103"/>
    </location>
</feature>
<dbReference type="AlphaFoldDB" id="A0A2I0B9W2"/>
<reference evidence="3 4" key="1">
    <citation type="journal article" date="2017" name="Nature">
        <title>The Apostasia genome and the evolution of orchids.</title>
        <authorList>
            <person name="Zhang G.Q."/>
            <person name="Liu K.W."/>
            <person name="Li Z."/>
            <person name="Lohaus R."/>
            <person name="Hsiao Y.Y."/>
            <person name="Niu S.C."/>
            <person name="Wang J.Y."/>
            <person name="Lin Y.C."/>
            <person name="Xu Q."/>
            <person name="Chen L.J."/>
            <person name="Yoshida K."/>
            <person name="Fujiwara S."/>
            <person name="Wang Z.W."/>
            <person name="Zhang Y.Q."/>
            <person name="Mitsuda N."/>
            <person name="Wang M."/>
            <person name="Liu G.H."/>
            <person name="Pecoraro L."/>
            <person name="Huang H.X."/>
            <person name="Xiao X.J."/>
            <person name="Lin M."/>
            <person name="Wu X.Y."/>
            <person name="Wu W.L."/>
            <person name="Chen Y.Y."/>
            <person name="Chang S.B."/>
            <person name="Sakamoto S."/>
            <person name="Ohme-Takagi M."/>
            <person name="Yagi M."/>
            <person name="Zeng S.J."/>
            <person name="Shen C.Y."/>
            <person name="Yeh C.M."/>
            <person name="Luo Y.B."/>
            <person name="Tsai W.C."/>
            <person name="Van de Peer Y."/>
            <person name="Liu Z.J."/>
        </authorList>
    </citation>
    <scope>NUCLEOTIDE SEQUENCE [LARGE SCALE GENOMIC DNA]</scope>
    <source>
        <strain evidence="4">cv. Shenzhen</strain>
        <tissue evidence="3">Stem</tissue>
    </source>
</reference>
<keyword evidence="4" id="KW-1185">Reference proteome</keyword>
<feature type="coiled-coil region" evidence="1">
    <location>
        <begin position="253"/>
        <end position="301"/>
    </location>
</feature>